<reference evidence="17" key="1">
    <citation type="submission" date="2021-02" db="EMBL/GenBank/DDBJ databases">
        <authorList>
            <person name="Nowell W R."/>
        </authorList>
    </citation>
    <scope>NUCLEOTIDE SEQUENCE</scope>
</reference>
<dbReference type="PANTHER" id="PTHR48036">
    <property type="entry name" value="SPLICING FACTOR (PAD-1), PUTATIVE (AFU_ORTHOLOGUE AFUA_1G15810)-RELATED"/>
    <property type="match status" value="1"/>
</dbReference>
<evidence type="ECO:0000256" key="13">
    <source>
        <dbReference type="SAM" id="Phobius"/>
    </source>
</evidence>
<evidence type="ECO:0000259" key="15">
    <source>
        <dbReference type="Pfam" id="PF15519"/>
    </source>
</evidence>
<evidence type="ECO:0000256" key="5">
    <source>
        <dbReference type="ARBA" id="ARBA00022692"/>
    </source>
</evidence>
<comment type="similarity">
    <text evidence="2">Belongs to the INSIG family.</text>
</comment>
<feature type="transmembrane region" description="Helical" evidence="13">
    <location>
        <begin position="595"/>
        <end position="614"/>
    </location>
</feature>
<organism evidence="17 18">
    <name type="scientific">Didymodactylos carnosus</name>
    <dbReference type="NCBI Taxonomy" id="1234261"/>
    <lineage>
        <taxon>Eukaryota</taxon>
        <taxon>Metazoa</taxon>
        <taxon>Spiralia</taxon>
        <taxon>Gnathifera</taxon>
        <taxon>Rotifera</taxon>
        <taxon>Eurotatoria</taxon>
        <taxon>Bdelloidea</taxon>
        <taxon>Philodinida</taxon>
        <taxon>Philodinidae</taxon>
        <taxon>Didymodactylos</taxon>
    </lineage>
</organism>
<comment type="caution">
    <text evidence="17">The sequence shown here is derived from an EMBL/GenBank/DDBJ whole genome shotgun (WGS) entry which is preliminary data.</text>
</comment>
<dbReference type="GO" id="GO:0006400">
    <property type="term" value="P:tRNA modification"/>
    <property type="evidence" value="ECO:0007669"/>
    <property type="project" value="InterPro"/>
</dbReference>
<accession>A0A8S2IHL2</accession>
<dbReference type="InterPro" id="IPR029123">
    <property type="entry name" value="RBM39_linker"/>
</dbReference>
<dbReference type="Pfam" id="PF07281">
    <property type="entry name" value="INSIG"/>
    <property type="match status" value="1"/>
</dbReference>
<dbReference type="SUPFAM" id="SSF143437">
    <property type="entry name" value="THUMP domain-like"/>
    <property type="match status" value="1"/>
</dbReference>
<evidence type="ECO:0000313" key="16">
    <source>
        <dbReference type="EMBL" id="CAF0960823.1"/>
    </source>
</evidence>
<evidence type="ECO:0000256" key="6">
    <source>
        <dbReference type="ARBA" id="ARBA00022737"/>
    </source>
</evidence>
<dbReference type="Pfam" id="PF15519">
    <property type="entry name" value="RBM39linker"/>
    <property type="match status" value="1"/>
</dbReference>
<keyword evidence="11" id="KW-0443">Lipid metabolism</keyword>
<dbReference type="InterPro" id="IPR025929">
    <property type="entry name" value="INSIG_fam"/>
</dbReference>
<name>A0A8S2IHL2_9BILA</name>
<sequence length="671" mass="76576">MTSGLNSPTAGASTLTPVGTQCFMLSNMFDPVKETKLNWKDEIRDEVIEECNKFGGCIHLYVDQKNPNGNVYIKTPTIASAINAVNSLHGRFFSGRVINASYIPIQSYHQLFPEAINAQLLLKKASHLAMARSKQKARKFVGQKYQKSKTAQAANGRSATETDANGKQEQQSYSFGRQIQLGMKGIFVSFSCKENYVRNEIYNLLNEFAEKLYGPEFSDPTKSENENDTKVEDLDTALNNEAKLLREQHSKKRRFQAIKSGANHSLFISTTLSKPNELIENIFEHVRDSKKVYSKRVDRLLPIINVSKAYDDDIKKVILDKDFYEQIKTISSSSAIDSSSIIKYDVIAKRSNNNHMKPSKIEEMIIKTFNEHYTDKLKRDYKQPDIYILLHVIKSFCFYSIVKNYNDYKKYNLSKMNLSATTSSDTIEEDQKDKEEEMDNDDNDDNDDNTELQKPDDRQSTTSKRLVFDDSDDESREGQTKNTAEISFRALKLFTFGCLLAIVLMSFQYEHKMSLFNAGLILTPAIWIISFCGFGAVFIGLLYPTISKQTELITEFEYDTKKSQKIPFSSDIHFTMTLAFLCTAFWWYFDRTIVGFVFSLILSLSLSATTEILLRAGAFKYSDSDFYLKTCVPCLTFAGVILTIQLTKLLSQVKTHASTARMKYEHLITQE</sequence>
<feature type="domain" description="THUMP" evidence="14">
    <location>
        <begin position="322"/>
        <end position="401"/>
    </location>
</feature>
<dbReference type="InterPro" id="IPR006509">
    <property type="entry name" value="RBM39_SF"/>
</dbReference>
<evidence type="ECO:0000256" key="7">
    <source>
        <dbReference type="ARBA" id="ARBA00022824"/>
    </source>
</evidence>
<evidence type="ECO:0000256" key="2">
    <source>
        <dbReference type="ARBA" id="ARBA00007475"/>
    </source>
</evidence>
<dbReference type="GO" id="GO:0003723">
    <property type="term" value="F:RNA binding"/>
    <property type="evidence" value="ECO:0007669"/>
    <property type="project" value="UniProtKB-KW"/>
</dbReference>
<dbReference type="GO" id="GO:0005634">
    <property type="term" value="C:nucleus"/>
    <property type="evidence" value="ECO:0007669"/>
    <property type="project" value="InterPro"/>
</dbReference>
<dbReference type="Gene3D" id="3.30.70.330">
    <property type="match status" value="1"/>
</dbReference>
<dbReference type="InterPro" id="IPR012677">
    <property type="entry name" value="Nucleotide-bd_a/b_plait_sf"/>
</dbReference>
<dbReference type="InterPro" id="IPR004114">
    <property type="entry name" value="THUMP_dom"/>
</dbReference>
<feature type="compositionally biased region" description="Acidic residues" evidence="12">
    <location>
        <begin position="436"/>
        <end position="450"/>
    </location>
</feature>
<evidence type="ECO:0000256" key="12">
    <source>
        <dbReference type="SAM" id="MobiDB-lite"/>
    </source>
</evidence>
<comment type="subcellular location">
    <subcellularLocation>
        <location evidence="1">Endoplasmic reticulum membrane</location>
        <topology evidence="1">Multi-pass membrane protein</topology>
    </subcellularLocation>
</comment>
<keyword evidence="8" id="KW-0694">RNA-binding</keyword>
<feature type="region of interest" description="Disordered" evidence="12">
    <location>
        <begin position="422"/>
        <end position="479"/>
    </location>
</feature>
<evidence type="ECO:0000256" key="3">
    <source>
        <dbReference type="ARBA" id="ARBA00022548"/>
    </source>
</evidence>
<gene>
    <name evidence="16" type="ORF">OVA965_LOCUS12627</name>
    <name evidence="17" type="ORF">TMI583_LOCUS12631</name>
</gene>
<keyword evidence="7" id="KW-0256">Endoplasmic reticulum</keyword>
<evidence type="ECO:0000256" key="9">
    <source>
        <dbReference type="ARBA" id="ARBA00022989"/>
    </source>
</evidence>
<dbReference type="GO" id="GO:0006397">
    <property type="term" value="P:mRNA processing"/>
    <property type="evidence" value="ECO:0007669"/>
    <property type="project" value="InterPro"/>
</dbReference>
<keyword evidence="5 13" id="KW-0812">Transmembrane</keyword>
<keyword evidence="9 13" id="KW-1133">Transmembrane helix</keyword>
<dbReference type="InterPro" id="IPR035979">
    <property type="entry name" value="RBD_domain_sf"/>
</dbReference>
<evidence type="ECO:0000256" key="4">
    <source>
        <dbReference type="ARBA" id="ARBA00022553"/>
    </source>
</evidence>
<dbReference type="AlphaFoldDB" id="A0A8S2IHL2"/>
<evidence type="ECO:0000259" key="14">
    <source>
        <dbReference type="Pfam" id="PF02926"/>
    </source>
</evidence>
<evidence type="ECO:0000256" key="8">
    <source>
        <dbReference type="ARBA" id="ARBA00022884"/>
    </source>
</evidence>
<dbReference type="InterPro" id="IPR040183">
    <property type="entry name" value="THUMPD1-like"/>
</dbReference>
<dbReference type="Pfam" id="PF02926">
    <property type="entry name" value="THUMP"/>
    <property type="match status" value="1"/>
</dbReference>
<evidence type="ECO:0000256" key="10">
    <source>
        <dbReference type="ARBA" id="ARBA00023136"/>
    </source>
</evidence>
<dbReference type="SUPFAM" id="SSF54928">
    <property type="entry name" value="RNA-binding domain, RBD"/>
    <property type="match status" value="1"/>
</dbReference>
<dbReference type="Proteomes" id="UP000677228">
    <property type="component" value="Unassembled WGS sequence"/>
</dbReference>
<feature type="transmembrane region" description="Helical" evidence="13">
    <location>
        <begin position="572"/>
        <end position="589"/>
    </location>
</feature>
<keyword evidence="11" id="KW-1207">Sterol metabolism</keyword>
<feature type="transmembrane region" description="Helical" evidence="13">
    <location>
        <begin position="521"/>
        <end position="543"/>
    </location>
</feature>
<feature type="domain" description="Splicing factor RBM39 linker" evidence="15">
    <location>
        <begin position="12"/>
        <end position="39"/>
    </location>
</feature>
<keyword evidence="6" id="KW-0677">Repeat</keyword>
<keyword evidence="3" id="KW-0153">Cholesterol metabolism</keyword>
<keyword evidence="4" id="KW-0597">Phosphoprotein</keyword>
<dbReference type="EMBL" id="CAJNOK010005116">
    <property type="protein sequence ID" value="CAF0960823.1"/>
    <property type="molecule type" value="Genomic_DNA"/>
</dbReference>
<evidence type="ECO:0000313" key="18">
    <source>
        <dbReference type="Proteomes" id="UP000682733"/>
    </source>
</evidence>
<dbReference type="CDD" id="cd11717">
    <property type="entry name" value="THUMP_THUMPD1_like"/>
    <property type="match status" value="1"/>
</dbReference>
<evidence type="ECO:0000256" key="11">
    <source>
        <dbReference type="ARBA" id="ARBA00023166"/>
    </source>
</evidence>
<keyword evidence="10 13" id="KW-0472">Membrane</keyword>
<feature type="region of interest" description="Disordered" evidence="12">
    <location>
        <begin position="143"/>
        <end position="171"/>
    </location>
</feature>
<dbReference type="Gene3D" id="3.30.2300.10">
    <property type="entry name" value="THUMP superfamily"/>
    <property type="match status" value="1"/>
</dbReference>
<evidence type="ECO:0008006" key="19">
    <source>
        <dbReference type="Google" id="ProtNLM"/>
    </source>
</evidence>
<keyword evidence="11" id="KW-0753">Steroid metabolism</keyword>
<evidence type="ECO:0000256" key="1">
    <source>
        <dbReference type="ARBA" id="ARBA00004477"/>
    </source>
</evidence>
<protein>
    <recommendedName>
        <fullName evidence="19">RRM domain-containing protein</fullName>
    </recommendedName>
</protein>
<feature type="transmembrane region" description="Helical" evidence="13">
    <location>
        <begin position="386"/>
        <end position="406"/>
    </location>
</feature>
<dbReference type="GO" id="GO:0005789">
    <property type="term" value="C:endoplasmic reticulum membrane"/>
    <property type="evidence" value="ECO:0007669"/>
    <property type="project" value="UniProtKB-SubCell"/>
</dbReference>
<proteinExistence type="inferred from homology"/>
<dbReference type="EMBL" id="CAJOBA010005121">
    <property type="protein sequence ID" value="CAF3733707.1"/>
    <property type="molecule type" value="Genomic_DNA"/>
</dbReference>
<evidence type="ECO:0000313" key="17">
    <source>
        <dbReference type="EMBL" id="CAF3733707.1"/>
    </source>
</evidence>
<feature type="transmembrane region" description="Helical" evidence="13">
    <location>
        <begin position="626"/>
        <end position="646"/>
    </location>
</feature>
<dbReference type="Proteomes" id="UP000682733">
    <property type="component" value="Unassembled WGS sequence"/>
</dbReference>
<dbReference type="GO" id="GO:0008203">
    <property type="term" value="P:cholesterol metabolic process"/>
    <property type="evidence" value="ECO:0007669"/>
    <property type="project" value="UniProtKB-KW"/>
</dbReference>
<dbReference type="CDD" id="cd12285">
    <property type="entry name" value="RRM3_RBM39_like"/>
    <property type="match status" value="1"/>
</dbReference>
<feature type="transmembrane region" description="Helical" evidence="13">
    <location>
        <begin position="490"/>
        <end position="509"/>
    </location>
</feature>
<feature type="compositionally biased region" description="Polar residues" evidence="12">
    <location>
        <begin position="148"/>
        <end position="171"/>
    </location>
</feature>